<keyword evidence="2" id="KW-1185">Reference proteome</keyword>
<dbReference type="PATRIC" id="fig|1200352.3.peg.315"/>
<accession>S4XBM0</accession>
<dbReference type="RefSeq" id="WP_020440336.1">
    <property type="nucleotide sequence ID" value="NC_021663.1"/>
</dbReference>
<sequence length="610" mass="66342">MTQGFLFLSPFLVGGHTGYRTSDDIRAVVGGDVSEGPEAEAELDRVRAVRDGLTGLPGIVERLDIVGVGSGVQVPDVLLDQCLPTIIDAAVEARCCLLEFFADDVAGSELGAVLVNCTGEPSDCMMRDSREHLVFHVDRESVLDTLTADIAQTRDSGERAFVVVEPVDPSLSPVPGVSFVQTAALPDGRWTVEHRAVDRILEIDGGVDSPEDAVSIVAAFLAGDGEDFLALDWVDAGVDVDSGNVVRPVTFLFFRAADFDDAPEEFRTARDFDEASADFFAYVEDEGTAEEETPAELTDFAAWINRRAVQAADDPENPPSHLYMDLPLYPVRPHGRLLSVSVPLAANVHDDTFTDLMLHAAAEGLCMLETSGRVWVNASGPTTDCRVSLRGGGLLTSATPEALHSTLESAVIAGTTGFVLSVEPARRDTPSPVPGVRELQVGIGERCWIVHLLTDGGRFDLVDPGQTVADMVTVLTEYLSGDETALRDREWEDISEGKVPDETTRWQLSDSAGNVFNVGEAEVHVAVPMNYAPDLDWFQVADQVVPGDYITADRHLGTQWSVMWGHDFGEETYYQRIVDTREDAESLIHAYIDESEQEFLARGWDLVDND</sequence>
<protein>
    <submittedName>
        <fullName evidence="1">Uncharacterized protein</fullName>
    </submittedName>
</protein>
<dbReference type="AlphaFoldDB" id="S4XBM0"/>
<dbReference type="Proteomes" id="UP000014809">
    <property type="component" value="Chromosome"/>
</dbReference>
<proteinExistence type="predicted"/>
<organism evidence="1 2">
    <name type="scientific">Corynebacterium terpenotabidum Y-11</name>
    <dbReference type="NCBI Taxonomy" id="1200352"/>
    <lineage>
        <taxon>Bacteria</taxon>
        <taxon>Bacillati</taxon>
        <taxon>Actinomycetota</taxon>
        <taxon>Actinomycetes</taxon>
        <taxon>Mycobacteriales</taxon>
        <taxon>Corynebacteriaceae</taxon>
        <taxon>Corynebacterium</taxon>
    </lineage>
</organism>
<evidence type="ECO:0000313" key="1">
    <source>
        <dbReference type="EMBL" id="AGP29971.1"/>
    </source>
</evidence>
<reference evidence="1 2" key="1">
    <citation type="submission" date="2012-06" db="EMBL/GenBank/DDBJ databases">
        <title>Complete genome sequence of Corynebacterium terpenotabidum Y-11 (=DSM 44721).</title>
        <authorList>
            <person name="Ruckert C."/>
            <person name="Albersmeier A."/>
            <person name="Al-Dilaimi A."/>
            <person name="Szczepanowski R."/>
            <person name="Kalinowski J."/>
        </authorList>
    </citation>
    <scope>NUCLEOTIDE SEQUENCE [LARGE SCALE GENOMIC DNA]</scope>
    <source>
        <strain evidence="1 2">Y-11</strain>
    </source>
</reference>
<dbReference type="KEGG" id="cter:A606_01580"/>
<dbReference type="eggNOG" id="ENOG5031J6U">
    <property type="taxonomic scope" value="Bacteria"/>
</dbReference>
<evidence type="ECO:0000313" key="2">
    <source>
        <dbReference type="Proteomes" id="UP000014809"/>
    </source>
</evidence>
<dbReference type="HOGENOM" id="CLU_447399_0_0_11"/>
<dbReference type="STRING" id="1200352.A606_01580"/>
<dbReference type="EMBL" id="CP003696">
    <property type="protein sequence ID" value="AGP29971.1"/>
    <property type="molecule type" value="Genomic_DNA"/>
</dbReference>
<name>S4XBM0_9CORY</name>
<gene>
    <name evidence="1" type="ORF">A606_01580</name>
</gene>
<dbReference type="OrthoDB" id="4427423at2"/>